<gene>
    <name evidence="1" type="ORF">F3F73_12045</name>
</gene>
<evidence type="ECO:0000313" key="1">
    <source>
        <dbReference type="EMBL" id="KAA3764583.1"/>
    </source>
</evidence>
<reference evidence="1 2" key="1">
    <citation type="journal article" date="2019" name="Nat. Med.">
        <title>A library of human gut bacterial isolates paired with longitudinal multiomics data enables mechanistic microbiome research.</title>
        <authorList>
            <person name="Poyet M."/>
            <person name="Groussin M."/>
            <person name="Gibbons S.M."/>
            <person name="Avila-Pacheco J."/>
            <person name="Jiang X."/>
            <person name="Kearney S.M."/>
            <person name="Perrotta A.R."/>
            <person name="Berdy B."/>
            <person name="Zhao S."/>
            <person name="Lieberman T.D."/>
            <person name="Swanson P.K."/>
            <person name="Smith M."/>
            <person name="Roesemann S."/>
            <person name="Alexander J.E."/>
            <person name="Rich S.A."/>
            <person name="Livny J."/>
            <person name="Vlamakis H."/>
            <person name="Clish C."/>
            <person name="Bullock K."/>
            <person name="Deik A."/>
            <person name="Scott J."/>
            <person name="Pierce K.A."/>
            <person name="Xavier R.J."/>
            <person name="Alm E.J."/>
        </authorList>
    </citation>
    <scope>NUCLEOTIDE SEQUENCE [LARGE SCALE GENOMIC DNA]</scope>
    <source>
        <strain evidence="1 2">BIOML-A10</strain>
    </source>
</reference>
<dbReference type="Proteomes" id="UP000422221">
    <property type="component" value="Unassembled WGS sequence"/>
</dbReference>
<protein>
    <recommendedName>
        <fullName evidence="3">Terminase small subunit</fullName>
    </recommendedName>
</protein>
<comment type="caution">
    <text evidence="1">The sequence shown here is derived from an EMBL/GenBank/DDBJ whole genome shotgun (WGS) entry which is preliminary data.</text>
</comment>
<sequence length="166" mass="18569">MKNEKKTDDAEQRLTREEEEFCNLYVCGGIQFAGQHGKCYKEVFYADEDKALISGRQLLSKPYIQAHIKKLVEKTHADMEAIAVKLQVAETLKTVMEETATSNYEDKFGVSLSPAPLRAVSVNAAKALMELYPIKHSQESRIKIEGESGVIFNVVIPASNKDENDS</sequence>
<dbReference type="Gene3D" id="1.10.10.1400">
    <property type="entry name" value="Terminase, small subunit, N-terminal DNA-binding domain, HTH motif"/>
    <property type="match status" value="1"/>
</dbReference>
<dbReference type="RefSeq" id="WP_130058279.1">
    <property type="nucleotide sequence ID" value="NZ_RCXT01000003.1"/>
</dbReference>
<organism evidence="1 2">
    <name type="scientific">Bacteroides salyersiae</name>
    <dbReference type="NCBI Taxonomy" id="291644"/>
    <lineage>
        <taxon>Bacteria</taxon>
        <taxon>Pseudomonadati</taxon>
        <taxon>Bacteroidota</taxon>
        <taxon>Bacteroidia</taxon>
        <taxon>Bacteroidales</taxon>
        <taxon>Bacteroidaceae</taxon>
        <taxon>Bacteroides</taxon>
    </lineage>
</organism>
<name>A0A7J4XI60_9BACE</name>
<accession>A0A7J4XI60</accession>
<dbReference type="EMBL" id="VWMK01000011">
    <property type="protein sequence ID" value="KAA3764583.1"/>
    <property type="molecule type" value="Genomic_DNA"/>
</dbReference>
<evidence type="ECO:0000313" key="2">
    <source>
        <dbReference type="Proteomes" id="UP000422221"/>
    </source>
</evidence>
<evidence type="ECO:0008006" key="3">
    <source>
        <dbReference type="Google" id="ProtNLM"/>
    </source>
</evidence>
<dbReference type="InterPro" id="IPR038713">
    <property type="entry name" value="Terminase_Gp1_N_sf"/>
</dbReference>
<proteinExistence type="predicted"/>
<dbReference type="AlphaFoldDB" id="A0A7J4XI60"/>